<keyword evidence="4" id="KW-1185">Reference proteome</keyword>
<dbReference type="PANTHER" id="PTHR21666">
    <property type="entry name" value="PEPTIDASE-RELATED"/>
    <property type="match status" value="1"/>
</dbReference>
<dbReference type="PANTHER" id="PTHR21666:SF270">
    <property type="entry name" value="MUREIN HYDROLASE ACTIVATOR ENVC"/>
    <property type="match status" value="1"/>
</dbReference>
<comment type="caution">
    <text evidence="3">The sequence shown here is derived from an EMBL/GenBank/DDBJ whole genome shotgun (WGS) entry which is preliminary data.</text>
</comment>
<protein>
    <submittedName>
        <fullName evidence="3">M23 family metallopeptidase</fullName>
    </submittedName>
</protein>
<feature type="domain" description="M23ase beta-sheet core" evidence="2">
    <location>
        <begin position="268"/>
        <end position="363"/>
    </location>
</feature>
<evidence type="ECO:0000259" key="2">
    <source>
        <dbReference type="Pfam" id="PF01551"/>
    </source>
</evidence>
<gene>
    <name evidence="3" type="ORF">HQ605_13300</name>
</gene>
<accession>A0ABS7NV14</accession>
<name>A0ABS7NV14_9NOCA</name>
<evidence type="ECO:0000256" key="1">
    <source>
        <dbReference type="SAM" id="MobiDB-lite"/>
    </source>
</evidence>
<dbReference type="Proteomes" id="UP001520140">
    <property type="component" value="Unassembled WGS sequence"/>
</dbReference>
<dbReference type="Pfam" id="PF01551">
    <property type="entry name" value="Peptidase_M23"/>
    <property type="match status" value="1"/>
</dbReference>
<dbReference type="InterPro" id="IPR011055">
    <property type="entry name" value="Dup_hybrid_motif"/>
</dbReference>
<sequence length="425" mass="44067">MFTRGRHPLAAGYVAVAGILLVACGTESSVTPSENSTASSTTASSTTASASSATASAAASAAEVTITPVVGSVLHEPVPVPATDGRTHLVYEVELTNATSQNMTVREAVVRADGEELLTLDAEALPQWMRVFGQPEPTATFGPGQAGRLWLDVALDEGATAPTSLEHVLTVVPETPSDPLLPETITETVAPVAVSTRTPIEVAPPVRGPGWLDGNGCCVVSAHRGAVSPLAGQFWAAERFAIDYVQLDADGKLYVGDPTRNESYPYFGADILAAGDGPVVAVVDDLPEQTPGSNPSGLKVTEYAGNHVVQDLGNGNYALYAHLQPGSITVQPGDSLTRGQSIAKLGNSGNSSSAHLHFHVMDGPDPLASNGLPFVFTAFDLTGQVVGDDSIEELERTGGPVPTSTTETGRRTGELPLYLDVTTFD</sequence>
<proteinExistence type="predicted"/>
<dbReference type="EMBL" id="JABUKG010000013">
    <property type="protein sequence ID" value="MBY6321801.1"/>
    <property type="molecule type" value="Genomic_DNA"/>
</dbReference>
<evidence type="ECO:0000313" key="3">
    <source>
        <dbReference type="EMBL" id="MBY6321801.1"/>
    </source>
</evidence>
<organism evidence="3 4">
    <name type="scientific">Rhodococcoides kroppenstedtii</name>
    <dbReference type="NCBI Taxonomy" id="293050"/>
    <lineage>
        <taxon>Bacteria</taxon>
        <taxon>Bacillati</taxon>
        <taxon>Actinomycetota</taxon>
        <taxon>Actinomycetes</taxon>
        <taxon>Mycobacteriales</taxon>
        <taxon>Nocardiaceae</taxon>
        <taxon>Rhodococcoides</taxon>
    </lineage>
</organism>
<reference evidence="3 4" key="1">
    <citation type="submission" date="2020-06" db="EMBL/GenBank/DDBJ databases">
        <title>Taxonomy, biology and ecology of Rhodococcus bacteria occurring in California pistachio and other woody hosts as revealed by genome sequence analyses.</title>
        <authorList>
            <person name="Gai Y."/>
            <person name="Riely B."/>
        </authorList>
    </citation>
    <scope>NUCLEOTIDE SEQUENCE [LARGE SCALE GENOMIC DNA]</scope>
    <source>
        <strain evidence="3 4">BP-284</strain>
    </source>
</reference>
<feature type="region of interest" description="Disordered" evidence="1">
    <location>
        <begin position="29"/>
        <end position="48"/>
    </location>
</feature>
<dbReference type="InterPro" id="IPR050570">
    <property type="entry name" value="Cell_wall_metabolism_enzyme"/>
</dbReference>
<dbReference type="Gene3D" id="2.70.70.10">
    <property type="entry name" value="Glucose Permease (Domain IIA)"/>
    <property type="match status" value="1"/>
</dbReference>
<dbReference type="CDD" id="cd12797">
    <property type="entry name" value="M23_peptidase"/>
    <property type="match status" value="1"/>
</dbReference>
<feature type="compositionally biased region" description="Low complexity" evidence="1">
    <location>
        <begin position="36"/>
        <end position="48"/>
    </location>
</feature>
<dbReference type="InterPro" id="IPR016047">
    <property type="entry name" value="M23ase_b-sheet_dom"/>
</dbReference>
<evidence type="ECO:0000313" key="4">
    <source>
        <dbReference type="Proteomes" id="UP001520140"/>
    </source>
</evidence>
<dbReference type="SUPFAM" id="SSF51261">
    <property type="entry name" value="Duplicated hybrid motif"/>
    <property type="match status" value="1"/>
</dbReference>
<dbReference type="PROSITE" id="PS51257">
    <property type="entry name" value="PROKAR_LIPOPROTEIN"/>
    <property type="match status" value="1"/>
</dbReference>